<evidence type="ECO:0000313" key="3">
    <source>
        <dbReference type="Proteomes" id="UP001642409"/>
    </source>
</evidence>
<evidence type="ECO:0000313" key="2">
    <source>
        <dbReference type="EMBL" id="CAL6083459.1"/>
    </source>
</evidence>
<proteinExistence type="predicted"/>
<comment type="caution">
    <text evidence="1">The sequence shown here is derived from an EMBL/GenBank/DDBJ whole genome shotgun (WGS) entry which is preliminary data.</text>
</comment>
<dbReference type="AlphaFoldDB" id="A0AA86VEH0"/>
<organism evidence="1">
    <name type="scientific">Hexamita inflata</name>
    <dbReference type="NCBI Taxonomy" id="28002"/>
    <lineage>
        <taxon>Eukaryota</taxon>
        <taxon>Metamonada</taxon>
        <taxon>Diplomonadida</taxon>
        <taxon>Hexamitidae</taxon>
        <taxon>Hexamitinae</taxon>
        <taxon>Hexamita</taxon>
    </lineage>
</organism>
<dbReference type="EMBL" id="CAXDID020000372">
    <property type="protein sequence ID" value="CAL6083459.1"/>
    <property type="molecule type" value="Genomic_DNA"/>
</dbReference>
<name>A0AA86VEH0_9EUKA</name>
<reference evidence="2 3" key="2">
    <citation type="submission" date="2024-07" db="EMBL/GenBank/DDBJ databases">
        <authorList>
            <person name="Akdeniz Z."/>
        </authorList>
    </citation>
    <scope>NUCLEOTIDE SEQUENCE [LARGE SCALE GENOMIC DNA]</scope>
</reference>
<gene>
    <name evidence="1" type="ORF">HINF_LOCUS51948</name>
    <name evidence="2" type="ORF">HINF_LOCUS61734</name>
</gene>
<keyword evidence="3" id="KW-1185">Reference proteome</keyword>
<dbReference type="Proteomes" id="UP001642409">
    <property type="component" value="Unassembled WGS sequence"/>
</dbReference>
<dbReference type="EMBL" id="CATOUU010000974">
    <property type="protein sequence ID" value="CAI9964303.1"/>
    <property type="molecule type" value="Genomic_DNA"/>
</dbReference>
<accession>A0AA86VEH0</accession>
<evidence type="ECO:0000313" key="1">
    <source>
        <dbReference type="EMBL" id="CAI9964303.1"/>
    </source>
</evidence>
<sequence length="134" mass="15279">MLNSAYTQHSQGETCHTQGQRLVQMQFNSKQVSCVLYKQSNRSQITLKQFVCSCKVSQEMNVYQYNVIIYIVNAAQLTASVSNCPSSDFPGIRSASFCVPQLSWSSARFLYKRTKQRYQTTSGVIVHCEREMVN</sequence>
<reference evidence="1" key="1">
    <citation type="submission" date="2023-06" db="EMBL/GenBank/DDBJ databases">
        <authorList>
            <person name="Kurt Z."/>
        </authorList>
    </citation>
    <scope>NUCLEOTIDE SEQUENCE</scope>
</reference>
<protein>
    <submittedName>
        <fullName evidence="2">Hypothetical_protein</fullName>
    </submittedName>
</protein>